<reference evidence="1 2" key="1">
    <citation type="journal article" date="2020" name="Microorganisms">
        <title>Osmotic Adaptation and Compatible Solute Biosynthesis of Phototrophic Bacteria as Revealed from Genome Analyses.</title>
        <authorList>
            <person name="Imhoff J.F."/>
            <person name="Rahn T."/>
            <person name="Kunzel S."/>
            <person name="Keller A."/>
            <person name="Neulinger S.C."/>
        </authorList>
    </citation>
    <scope>NUCLEOTIDE SEQUENCE [LARGE SCALE GENOMIC DNA]</scope>
    <source>
        <strain evidence="1 2">DSM 25653</strain>
    </source>
</reference>
<evidence type="ECO:0000313" key="2">
    <source>
        <dbReference type="Proteomes" id="UP001138768"/>
    </source>
</evidence>
<protein>
    <submittedName>
        <fullName evidence="1">Uncharacterized protein</fullName>
    </submittedName>
</protein>
<dbReference type="Proteomes" id="UP001138768">
    <property type="component" value="Unassembled WGS sequence"/>
</dbReference>
<proteinExistence type="predicted"/>
<evidence type="ECO:0000313" key="1">
    <source>
        <dbReference type="EMBL" id="MBK1619036.1"/>
    </source>
</evidence>
<accession>A0A9X1B4S5</accession>
<dbReference type="AlphaFoldDB" id="A0A9X1B4S5"/>
<dbReference type="EMBL" id="NRRY01000016">
    <property type="protein sequence ID" value="MBK1619036.1"/>
    <property type="molecule type" value="Genomic_DNA"/>
</dbReference>
<keyword evidence="2" id="KW-1185">Reference proteome</keyword>
<sequence>MLRLAQSAAASSTPAFNTTLARELEALGPQHPALHPMLQSGLSQSSAVADEPVSICILGVDEDEGQIRARLGVVYAGIIAGCSCADDPTPVDSLTERCELLLDLDCASGSARLSLLDRC</sequence>
<organism evidence="1 2">
    <name type="scientific">Lamprobacter modestohalophilus</name>
    <dbReference type="NCBI Taxonomy" id="1064514"/>
    <lineage>
        <taxon>Bacteria</taxon>
        <taxon>Pseudomonadati</taxon>
        <taxon>Pseudomonadota</taxon>
        <taxon>Gammaproteobacteria</taxon>
        <taxon>Chromatiales</taxon>
        <taxon>Chromatiaceae</taxon>
        <taxon>Lamprobacter</taxon>
    </lineage>
</organism>
<dbReference type="RefSeq" id="WP_200243889.1">
    <property type="nucleotide sequence ID" value="NZ_NRRY01000016.1"/>
</dbReference>
<gene>
    <name evidence="1" type="ORF">CKO42_11455</name>
</gene>
<name>A0A9X1B4S5_9GAMM</name>
<comment type="caution">
    <text evidence="1">The sequence shown here is derived from an EMBL/GenBank/DDBJ whole genome shotgun (WGS) entry which is preliminary data.</text>
</comment>